<dbReference type="InterPro" id="IPR001283">
    <property type="entry name" value="CRISP-related"/>
</dbReference>
<dbReference type="WBParaSite" id="maker-uti_cns_0017649-snap-gene-0.1-mRNA-1">
    <property type="protein sequence ID" value="maker-uti_cns_0017649-snap-gene-0.1-mRNA-1"/>
    <property type="gene ID" value="maker-uti_cns_0017649-snap-gene-0.1"/>
</dbReference>
<dbReference type="InterPro" id="IPR000001">
    <property type="entry name" value="Kringle"/>
</dbReference>
<dbReference type="InterPro" id="IPR013806">
    <property type="entry name" value="Kringle-like"/>
</dbReference>
<name>A0A1I8IW12_9PLAT</name>
<dbReference type="PRINTS" id="PR00837">
    <property type="entry name" value="V5TPXLIKE"/>
</dbReference>
<dbReference type="SUPFAM" id="SSF57440">
    <property type="entry name" value="Kringle-like"/>
    <property type="match status" value="1"/>
</dbReference>
<dbReference type="PANTHER" id="PTHR10334">
    <property type="entry name" value="CYSTEINE-RICH SECRETORY PROTEIN-RELATED"/>
    <property type="match status" value="1"/>
</dbReference>
<dbReference type="CDD" id="cd05380">
    <property type="entry name" value="CAP_euk"/>
    <property type="match status" value="1"/>
</dbReference>
<protein>
    <submittedName>
        <fullName evidence="9">ShKT domain-containing protein</fullName>
    </submittedName>
</protein>
<evidence type="ECO:0000256" key="4">
    <source>
        <dbReference type="SAM" id="MobiDB-lite"/>
    </source>
</evidence>
<feature type="region of interest" description="Disordered" evidence="4">
    <location>
        <begin position="357"/>
        <end position="398"/>
    </location>
</feature>
<dbReference type="Gene3D" id="2.40.20.10">
    <property type="entry name" value="Plasminogen Kringle 4"/>
    <property type="match status" value="1"/>
</dbReference>
<keyword evidence="5" id="KW-0732">Signal</keyword>
<dbReference type="AlphaFoldDB" id="A0A1I8IW12"/>
<feature type="chain" id="PRO_5009321233" evidence="5">
    <location>
        <begin position="19"/>
        <end position="398"/>
    </location>
</feature>
<dbReference type="GO" id="GO:0005576">
    <property type="term" value="C:extracellular region"/>
    <property type="evidence" value="ECO:0007669"/>
    <property type="project" value="InterPro"/>
</dbReference>
<evidence type="ECO:0000259" key="7">
    <source>
        <dbReference type="PROSITE" id="PS51670"/>
    </source>
</evidence>
<dbReference type="InterPro" id="IPR003582">
    <property type="entry name" value="ShKT_dom"/>
</dbReference>
<dbReference type="PROSITE" id="PS01009">
    <property type="entry name" value="CRISP_1"/>
    <property type="match status" value="1"/>
</dbReference>
<feature type="signal peptide" evidence="5">
    <location>
        <begin position="1"/>
        <end position="18"/>
    </location>
</feature>
<keyword evidence="8" id="KW-1185">Reference proteome</keyword>
<organism evidence="8 9">
    <name type="scientific">Macrostomum lignano</name>
    <dbReference type="NCBI Taxonomy" id="282301"/>
    <lineage>
        <taxon>Eukaryota</taxon>
        <taxon>Metazoa</taxon>
        <taxon>Spiralia</taxon>
        <taxon>Lophotrochozoa</taxon>
        <taxon>Platyhelminthes</taxon>
        <taxon>Rhabditophora</taxon>
        <taxon>Macrostomorpha</taxon>
        <taxon>Macrostomida</taxon>
        <taxon>Macrostomidae</taxon>
        <taxon>Macrostomum</taxon>
    </lineage>
</organism>
<reference evidence="9" key="1">
    <citation type="submission" date="2016-11" db="UniProtKB">
        <authorList>
            <consortium name="WormBaseParasite"/>
        </authorList>
    </citation>
    <scope>IDENTIFICATION</scope>
</reference>
<dbReference type="SUPFAM" id="SSF55797">
    <property type="entry name" value="PR-1-like"/>
    <property type="match status" value="1"/>
</dbReference>
<keyword evidence="2" id="KW-1015">Disulfide bond</keyword>
<dbReference type="InterPro" id="IPR038178">
    <property type="entry name" value="Kringle_sf"/>
</dbReference>
<evidence type="ECO:0000313" key="8">
    <source>
        <dbReference type="Proteomes" id="UP000095280"/>
    </source>
</evidence>
<dbReference type="SMART" id="SM00130">
    <property type="entry name" value="KR"/>
    <property type="match status" value="1"/>
</dbReference>
<evidence type="ECO:0000256" key="1">
    <source>
        <dbReference type="ARBA" id="ARBA00022572"/>
    </source>
</evidence>
<dbReference type="Gene3D" id="3.40.33.10">
    <property type="entry name" value="CAP"/>
    <property type="match status" value="1"/>
</dbReference>
<feature type="compositionally biased region" description="Polar residues" evidence="4">
    <location>
        <begin position="357"/>
        <end position="371"/>
    </location>
</feature>
<dbReference type="PRINTS" id="PR00018">
    <property type="entry name" value="KRINGLE"/>
</dbReference>
<dbReference type="InterPro" id="IPR035940">
    <property type="entry name" value="CAP_sf"/>
</dbReference>
<dbReference type="PROSITE" id="PS51670">
    <property type="entry name" value="SHKT"/>
    <property type="match status" value="1"/>
</dbReference>
<evidence type="ECO:0000259" key="6">
    <source>
        <dbReference type="PROSITE" id="PS50070"/>
    </source>
</evidence>
<dbReference type="SMART" id="SM00198">
    <property type="entry name" value="SCP"/>
    <property type="match status" value="1"/>
</dbReference>
<proteinExistence type="predicted"/>
<dbReference type="Pfam" id="PF00188">
    <property type="entry name" value="CAP"/>
    <property type="match status" value="1"/>
</dbReference>
<accession>A0A1I8IW12</accession>
<evidence type="ECO:0000313" key="9">
    <source>
        <dbReference type="WBParaSite" id="maker-uti_cns_0017649-snap-gene-0.1-mRNA-1"/>
    </source>
</evidence>
<dbReference type="InterPro" id="IPR014044">
    <property type="entry name" value="CAP_dom"/>
</dbReference>
<evidence type="ECO:0000256" key="2">
    <source>
        <dbReference type="ARBA" id="ARBA00023157"/>
    </source>
</evidence>
<comment type="caution">
    <text evidence="3">Lacks conserved residue(s) required for the propagation of feature annotation.</text>
</comment>
<dbReference type="InterPro" id="IPR002413">
    <property type="entry name" value="V5_allergen-like"/>
</dbReference>
<dbReference type="Proteomes" id="UP000095280">
    <property type="component" value="Unplaced"/>
</dbReference>
<sequence>MKLFAPIVLLALLPSAFSLYGPLEHAIGLSDNAKLYIMCQHNRIRAQVAKGGDTGYKSQPKAANMQALCWCEELVAKAQEHASNCSGPPHDKRSGRKTANFPDVGQSLMNTLRSSPIDEAMEGFLEECNGYDFENNYCDTAKAGRAHVCGHYTALVWAETQCLGCAYDQCSGKPHGRLVCNYGPGGNIEGKKPYVSGEPCTQCKSGQMCLDNGLCSDKMNCAGDRCSAPPSTDSTSECKDLNPSCPAYRDYPTIRACDADSPYLLFAQQNCKATCGWCGGVNVGKVCAKSINVTSDLCEKLTTIDRRECKVGNGLTYAGTKSQTKNGEACIPWKTNDARTNYYNGFEFPDRNKNDAQNYCRNPASSGTGPCQQDKGGRRGDGEDDEGQAKRARYQGVS</sequence>
<feature type="domain" description="ShKT" evidence="7">
    <location>
        <begin position="238"/>
        <end position="278"/>
    </location>
</feature>
<dbReference type="InterPro" id="IPR018244">
    <property type="entry name" value="Allrgn_V5/Tpx1_CS"/>
</dbReference>
<feature type="domain" description="Kringle" evidence="6">
    <location>
        <begin position="308"/>
        <end position="371"/>
    </location>
</feature>
<keyword evidence="1 3" id="KW-0420">Kringle</keyword>
<evidence type="ECO:0000256" key="5">
    <source>
        <dbReference type="SAM" id="SignalP"/>
    </source>
</evidence>
<evidence type="ECO:0000256" key="3">
    <source>
        <dbReference type="PROSITE-ProRule" id="PRU00121"/>
    </source>
</evidence>
<dbReference type="PRINTS" id="PR00838">
    <property type="entry name" value="V5ALLERGEN"/>
</dbReference>
<dbReference type="PROSITE" id="PS50070">
    <property type="entry name" value="KRINGLE_2"/>
    <property type="match status" value="1"/>
</dbReference>